<dbReference type="GO" id="GO:0006370">
    <property type="term" value="P:7-methylguanosine mRNA capping"/>
    <property type="evidence" value="ECO:0007669"/>
    <property type="project" value="UniProtKB-UniRule"/>
</dbReference>
<comment type="function">
    <text evidence="1">S-adenosyl-L-methionine-dependent methyltransferase that mediates RNA cap1 2'-O-ribose methylation to the 5'-cap structure of RNAs. Methylates the ribose of the first nucleotide of a m(7)GpppG-capped mRNA to produce m(7)GpppNmp (cap1).</text>
</comment>
<keyword evidence="4" id="KW-1185">Reference proteome</keyword>
<dbReference type="EC" id="2.1.1.57" evidence="1"/>
<dbReference type="GO" id="GO:0005634">
    <property type="term" value="C:nucleus"/>
    <property type="evidence" value="ECO:0007669"/>
    <property type="project" value="UniProtKB-SubCell"/>
</dbReference>
<proteinExistence type="predicted"/>
<dbReference type="GO" id="GO:0016556">
    <property type="term" value="P:mRNA modification"/>
    <property type="evidence" value="ECO:0007669"/>
    <property type="project" value="UniProtKB-UniRule"/>
</dbReference>
<comment type="catalytic activity">
    <reaction evidence="1">
        <text>a 5'-end (N(7)-methyl 5'-triphosphoguanosine)-ribonucleoside in mRNA + S-adenosyl-L-methionine = a 5'-end (N(7)-methyl 5'-triphosphoguanosine)-(2'-O-methyl-ribonucleoside) in mRNA + S-adenosyl-L-homocysteine + H(+)</text>
        <dbReference type="Rhea" id="RHEA:67020"/>
        <dbReference type="Rhea" id="RHEA-COMP:17167"/>
        <dbReference type="Rhea" id="RHEA-COMP:17168"/>
        <dbReference type="ChEBI" id="CHEBI:15378"/>
        <dbReference type="ChEBI" id="CHEBI:57856"/>
        <dbReference type="ChEBI" id="CHEBI:59789"/>
        <dbReference type="ChEBI" id="CHEBI:156461"/>
        <dbReference type="ChEBI" id="CHEBI:167609"/>
        <dbReference type="EC" id="2.1.1.57"/>
    </reaction>
</comment>
<dbReference type="Proteomes" id="UP000193719">
    <property type="component" value="Unassembled WGS sequence"/>
</dbReference>
<reference evidence="3 4" key="2">
    <citation type="submission" date="2016-08" db="EMBL/GenBank/DDBJ databases">
        <title>Pervasive Adenine N6-methylation of Active Genes in Fungi.</title>
        <authorList>
            <consortium name="DOE Joint Genome Institute"/>
            <person name="Mondo S.J."/>
            <person name="Dannebaum R.O."/>
            <person name="Kuo R.C."/>
            <person name="Labutti K."/>
            <person name="Haridas S."/>
            <person name="Kuo A."/>
            <person name="Salamov A."/>
            <person name="Ahrendt S.R."/>
            <person name="Lipzen A."/>
            <person name="Sullivan W."/>
            <person name="Andreopoulos W.B."/>
            <person name="Clum A."/>
            <person name="Lindquist E."/>
            <person name="Daum C."/>
            <person name="Ramamoorthy G.K."/>
            <person name="Gryganskyi A."/>
            <person name="Culley D."/>
            <person name="Magnuson J.K."/>
            <person name="James T.Y."/>
            <person name="O'Malley M.A."/>
            <person name="Stajich J.E."/>
            <person name="Spatafora J.W."/>
            <person name="Visel A."/>
            <person name="Grigoriev I.V."/>
        </authorList>
    </citation>
    <scope>NUCLEOTIDE SEQUENCE [LARGE SCALE GENOMIC DNA]</scope>
    <source>
        <strain evidence="4">finn</strain>
    </source>
</reference>
<dbReference type="AlphaFoldDB" id="A0A1Y1VKD6"/>
<comment type="subcellular location">
    <subcellularLocation>
        <location evidence="1">Nucleus</location>
    </subcellularLocation>
</comment>
<dbReference type="STRING" id="1754191.A0A1Y1VKD6"/>
<dbReference type="GO" id="GO:0005737">
    <property type="term" value="C:cytoplasm"/>
    <property type="evidence" value="ECO:0007669"/>
    <property type="project" value="TreeGrafter"/>
</dbReference>
<organism evidence="3 4">
    <name type="scientific">Piromyces finnis</name>
    <dbReference type="NCBI Taxonomy" id="1754191"/>
    <lineage>
        <taxon>Eukaryota</taxon>
        <taxon>Fungi</taxon>
        <taxon>Fungi incertae sedis</taxon>
        <taxon>Chytridiomycota</taxon>
        <taxon>Chytridiomycota incertae sedis</taxon>
        <taxon>Neocallimastigomycetes</taxon>
        <taxon>Neocallimastigales</taxon>
        <taxon>Neocallimastigaceae</taxon>
        <taxon>Piromyces</taxon>
    </lineage>
</organism>
<evidence type="ECO:0000313" key="4">
    <source>
        <dbReference type="Proteomes" id="UP000193719"/>
    </source>
</evidence>
<keyword evidence="1" id="KW-0489">Methyltransferase</keyword>
<sequence>MNHLNYVPYSEDDIDYINTEMKSSYEPPNYRDLQKYQQLAHTGVEKINVEKFFRQSLRNIDNNSASGTTLSYKIKEDKATTPDYIKYSDPALYKELRRSKNKILKSLYVIRKICPLCNPFYRIKLIPNFRTTNIIPIAALDNLCKFFESPRNDMTSFKYIDLFSKGSFSEYIVWRARRNNLNIKGHIYNIKDNLNGVFIPPKSENVDVSEYSCEKDSNLKNENIKSFIETITEKVDLVCSGYMIENGDEDLLKDNNEENYYQYLLIQVIIILSTLNNGGNMIIKFYDLYQPFTIEILYILAKHFEKISIANSISSTINHCKRYIYCQNFKGATQETIDYLYEVNQSMNEVTNNGSINWHTLMKEEKTIATHIIENEIDEDFVDDIQSLNMKYLILQNDYYKKLLDMMFAHSRSTVDANDVIRECQKQWNLI</sequence>
<evidence type="ECO:0000256" key="1">
    <source>
        <dbReference type="RuleBase" id="RU368012"/>
    </source>
</evidence>
<dbReference type="PANTHER" id="PTHR16121:SF0">
    <property type="entry name" value="CAP-SPECIFIC MRNA (NUCLEOSIDE-2'-O-)-METHYLTRANSFERASE 1"/>
    <property type="match status" value="1"/>
</dbReference>
<gene>
    <name evidence="3" type="ORF">BCR36DRAFT_343814</name>
</gene>
<dbReference type="EMBL" id="MCFH01000004">
    <property type="protein sequence ID" value="ORX58505.1"/>
    <property type="molecule type" value="Genomic_DNA"/>
</dbReference>
<feature type="domain" description="Ribosomal RNA methyltransferase FtsJ" evidence="2">
    <location>
        <begin position="163"/>
        <end position="329"/>
    </location>
</feature>
<evidence type="ECO:0000259" key="2">
    <source>
        <dbReference type="Pfam" id="PF01728"/>
    </source>
</evidence>
<dbReference type="PANTHER" id="PTHR16121">
    <property type="entry name" value="CAP-SPECIFIC MRNA (NUCLEOSIDE-2'-O-)-METHYLTRANSFERASE 1-RELATED"/>
    <property type="match status" value="1"/>
</dbReference>
<comment type="caution">
    <text evidence="3">The sequence shown here is derived from an EMBL/GenBank/DDBJ whole genome shotgun (WGS) entry which is preliminary data.</text>
</comment>
<dbReference type="GO" id="GO:0032259">
    <property type="term" value="P:methylation"/>
    <property type="evidence" value="ECO:0007669"/>
    <property type="project" value="UniProtKB-KW"/>
</dbReference>
<name>A0A1Y1VKD6_9FUNG</name>
<protein>
    <recommendedName>
        <fullName evidence="1">Cap-specific mRNA (nucleoside-2'-O-)-methyltransferase 1</fullName>
        <ecNumber evidence="1">2.1.1.57</ecNumber>
    </recommendedName>
    <alternativeName>
        <fullName evidence="1">Cap1 2'O-ribose methyltransferase 1</fullName>
    </alternativeName>
</protein>
<keyword evidence="1" id="KW-0506">mRNA capping</keyword>
<dbReference type="InterPro" id="IPR029063">
    <property type="entry name" value="SAM-dependent_MTases_sf"/>
</dbReference>
<keyword evidence="1" id="KW-0539">Nucleus</keyword>
<keyword evidence="1" id="KW-0507">mRNA processing</keyword>
<dbReference type="InterPro" id="IPR050851">
    <property type="entry name" value="mRNA_Cap_2O-Ribose_MeTrfase"/>
</dbReference>
<dbReference type="SUPFAM" id="SSF53335">
    <property type="entry name" value="S-adenosyl-L-methionine-dependent methyltransferases"/>
    <property type="match status" value="1"/>
</dbReference>
<dbReference type="Gene3D" id="3.40.50.12760">
    <property type="match status" value="1"/>
</dbReference>
<keyword evidence="1" id="KW-0808">Transferase</keyword>
<dbReference type="OrthoDB" id="10251234at2759"/>
<reference evidence="3 4" key="1">
    <citation type="submission" date="2016-08" db="EMBL/GenBank/DDBJ databases">
        <title>Genomes of anaerobic fungi encode conserved fungal cellulosomes for biomass hydrolysis.</title>
        <authorList>
            <consortium name="DOE Joint Genome Institute"/>
            <person name="Haitjema C.H."/>
            <person name="Gilmore S.P."/>
            <person name="Henske J.K."/>
            <person name="Solomon K.V."/>
            <person name="De Groot R."/>
            <person name="Kuo A."/>
            <person name="Mondo S.J."/>
            <person name="Salamov A.A."/>
            <person name="Labutti K."/>
            <person name="Zhao Z."/>
            <person name="Chiniquy J."/>
            <person name="Barry K."/>
            <person name="Brewer H.M."/>
            <person name="Purvine S.O."/>
            <person name="Wright A.T."/>
            <person name="Boxma B."/>
            <person name="Van Alen T."/>
            <person name="Hackstein J.H."/>
            <person name="Baker S.E."/>
            <person name="Grigoriev I.V."/>
            <person name="O'Malley M.A."/>
        </authorList>
    </citation>
    <scope>NUCLEOTIDE SEQUENCE [LARGE SCALE GENOMIC DNA]</scope>
    <source>
        <strain evidence="4">finn</strain>
    </source>
</reference>
<dbReference type="GO" id="GO:0003676">
    <property type="term" value="F:nucleic acid binding"/>
    <property type="evidence" value="ECO:0007669"/>
    <property type="project" value="UniProtKB-UniRule"/>
</dbReference>
<accession>A0A1Y1VKD6</accession>
<evidence type="ECO:0000313" key="3">
    <source>
        <dbReference type="EMBL" id="ORX58505.1"/>
    </source>
</evidence>
<dbReference type="InterPro" id="IPR002877">
    <property type="entry name" value="RNA_MeTrfase_FtsJ_dom"/>
</dbReference>
<dbReference type="GO" id="GO:0004483">
    <property type="term" value="F:methyltransferase cap1 activity"/>
    <property type="evidence" value="ECO:0007669"/>
    <property type="project" value="UniProtKB-UniRule"/>
</dbReference>
<dbReference type="Pfam" id="PF01728">
    <property type="entry name" value="FtsJ"/>
    <property type="match status" value="1"/>
</dbReference>
<keyword evidence="1" id="KW-0949">S-adenosyl-L-methionine</keyword>